<geneLocation type="plasmid" evidence="3">
    <name>pp88_h</name>
</geneLocation>
<geneLocation type="plasmid" evidence="2">
    <name>pP88_h</name>
</geneLocation>
<evidence type="ECO:0000313" key="2">
    <source>
        <dbReference type="EMBL" id="AUR01972.1"/>
    </source>
</evidence>
<organism evidence="1 3">
    <name type="scientific">Phaeobacter inhibens</name>
    <dbReference type="NCBI Taxonomy" id="221822"/>
    <lineage>
        <taxon>Bacteria</taxon>
        <taxon>Pseudomonadati</taxon>
        <taxon>Pseudomonadota</taxon>
        <taxon>Alphaproteobacteria</taxon>
        <taxon>Rhodobacterales</taxon>
        <taxon>Roseobacteraceae</taxon>
        <taxon>Phaeobacter</taxon>
    </lineage>
</organism>
<dbReference type="EMBL" id="CP010733">
    <property type="protein sequence ID" value="AUR01972.1"/>
    <property type="molecule type" value="Genomic_DNA"/>
</dbReference>
<dbReference type="EMBL" id="CP010725">
    <property type="protein sequence ID" value="AUQ99332.1"/>
    <property type="molecule type" value="Genomic_DNA"/>
</dbReference>
<keyword evidence="2" id="KW-0614">Plasmid</keyword>
<reference evidence="1 3" key="1">
    <citation type="journal article" date="2017" name="Front. Microbiol.">
        <title>Phaeobacter piscinae sp. nov., a species of the Roseobacter group and potential aquaculture probiont.</title>
        <authorList>
            <person name="Sonnenschein E.C."/>
            <person name="Phippen C.B.W."/>
            <person name="Nielsen K.F."/>
            <person name="Mateiu R.V."/>
            <person name="Melchiorsen J."/>
            <person name="Gram L."/>
            <person name="Overmann J."/>
            <person name="Freese H.M."/>
        </authorList>
    </citation>
    <scope>NUCLEOTIDE SEQUENCE [LARGE SCALE GENOMIC DNA]</scope>
    <source>
        <strain evidence="1 3">P88</strain>
        <plasmid evidence="3">pp88_h</plasmid>
        <plasmid evidence="2">pP88_h</plasmid>
    </source>
</reference>
<sequence length="219" mass="24341">MSNQPPLALSEFWNKLRLRAITFDLPDDQTGTGTGSGEVLRASRRDVLWQGKAAVALNRHDAQDEIKALMDEIRHGGARFLVSDPKRRGPQSDKLGTLQGNSIATVHSFDLGDRRKLVLRGLPAGFELRPGDLLSIEYGADPVRHFLARIQRGGTFAGNTPKCELRVLPFLPIGLEVGQVVTLRSPVCKASYVPDSYTPIERLPGYDGGFEFKWRQTYR</sequence>
<reference evidence="1 3" key="2">
    <citation type="journal article" date="2017" name="Genome Biol. Evol.">
        <title>Trajectories and Drivers of Genome Evolution in Surface-Associated Marine Phaeobacter.</title>
        <authorList>
            <person name="Freese H.M."/>
            <person name="Sikorski J."/>
            <person name="Bunk B."/>
            <person name="Scheuner C."/>
            <person name="Meier-Kolthoff J.P."/>
            <person name="Sproer C."/>
            <person name="Gram L."/>
            <person name="Overmann J."/>
        </authorList>
    </citation>
    <scope>NUCLEOTIDE SEQUENCE [LARGE SCALE GENOMIC DNA]</scope>
    <source>
        <strain evidence="1 3">P88</strain>
        <plasmid evidence="3">pp88_h</plasmid>
        <plasmid evidence="2">pP88_h</plasmid>
    </source>
</reference>
<protein>
    <submittedName>
        <fullName evidence="1">Uncharacterized protein</fullName>
    </submittedName>
</protein>
<evidence type="ECO:0000313" key="1">
    <source>
        <dbReference type="EMBL" id="AUQ99332.1"/>
    </source>
</evidence>
<name>A0A2I7K9R0_9RHOB</name>
<dbReference type="Proteomes" id="UP000236447">
    <property type="component" value="Chromosome"/>
</dbReference>
<accession>A0A2I7K9R0</accession>
<dbReference type="RefSeq" id="WP_102883600.1">
    <property type="nucleotide sequence ID" value="NZ_CP010725.1"/>
</dbReference>
<gene>
    <name evidence="1" type="ORF">PhaeoP88_01962</name>
    <name evidence="2" type="ORF">PhaeoP88_04660</name>
</gene>
<proteinExistence type="predicted"/>
<evidence type="ECO:0000313" key="3">
    <source>
        <dbReference type="Proteomes" id="UP000236447"/>
    </source>
</evidence>
<dbReference type="Proteomes" id="UP000236447">
    <property type="component" value="Plasmid pP88_h"/>
</dbReference>
<dbReference type="AlphaFoldDB" id="A0A2I7K9R0"/>